<gene>
    <name evidence="1" type="ORF">MoryE10_08700</name>
</gene>
<sequence>MSEPIPIFALASGRSGTLHLARLMALNTVDCACRHEPYFDRGNPTLFGPPIDWAAAGDVARIRALLTDKRAAIARYGTGHYLETSHAFLKSAYTAAAEVFPNLRLIHLIRDPLKVAQSEANREALVRRLRLPGRHYRGGDGQTYFRWALTGKEAIFGAFRDEALTPLQWYLLQWLEIENRAMAFLAEHGLASRCFTLRVPEDLNDAEQIERLLAFHGLTRRPGPLRRPRRRNLNPFQPTRIGAEQERQARAVLARLPDGYLALLRQAPYSRCAWRERFLSLAPG</sequence>
<reference evidence="1" key="1">
    <citation type="submission" date="2019-06" db="EMBL/GenBank/DDBJ databases">
        <title>Complete genome sequence of Methylogaea oryzae strain JCM16910.</title>
        <authorList>
            <person name="Asakawa S."/>
        </authorList>
    </citation>
    <scope>NUCLEOTIDE SEQUENCE</scope>
    <source>
        <strain evidence="1">E10</strain>
    </source>
</reference>
<protein>
    <submittedName>
        <fullName evidence="1">Uncharacterized protein</fullName>
    </submittedName>
</protein>
<dbReference type="KEGG" id="moz:MoryE10_08700"/>
<accession>A0A8D4VPF9</accession>
<organism evidence="1 2">
    <name type="scientific">Methylogaea oryzae</name>
    <dbReference type="NCBI Taxonomy" id="1295382"/>
    <lineage>
        <taxon>Bacteria</taxon>
        <taxon>Pseudomonadati</taxon>
        <taxon>Pseudomonadota</taxon>
        <taxon>Gammaproteobacteria</taxon>
        <taxon>Methylococcales</taxon>
        <taxon>Methylococcaceae</taxon>
        <taxon>Methylogaea</taxon>
    </lineage>
</organism>
<evidence type="ECO:0000313" key="1">
    <source>
        <dbReference type="EMBL" id="BBL70264.1"/>
    </source>
</evidence>
<dbReference type="AlphaFoldDB" id="A0A8D4VPF9"/>
<evidence type="ECO:0000313" key="2">
    <source>
        <dbReference type="Proteomes" id="UP000824988"/>
    </source>
</evidence>
<dbReference type="RefSeq" id="WP_221048325.1">
    <property type="nucleotide sequence ID" value="NZ_AP019782.1"/>
</dbReference>
<dbReference type="Proteomes" id="UP000824988">
    <property type="component" value="Chromosome"/>
</dbReference>
<keyword evidence="2" id="KW-1185">Reference proteome</keyword>
<proteinExistence type="predicted"/>
<name>A0A8D4VPF9_9GAMM</name>
<dbReference type="EMBL" id="AP019782">
    <property type="protein sequence ID" value="BBL70264.1"/>
    <property type="molecule type" value="Genomic_DNA"/>
</dbReference>